<keyword evidence="10 18" id="KW-1278">Translocase</keyword>
<comment type="cofactor">
    <cofactor evidence="17">
        <name>Mg(2+)</name>
        <dbReference type="ChEBI" id="CHEBI:18420"/>
    </cofactor>
</comment>
<dbReference type="GO" id="GO:0000287">
    <property type="term" value="F:magnesium ion binding"/>
    <property type="evidence" value="ECO:0007669"/>
    <property type="project" value="UniProtKB-UniRule"/>
</dbReference>
<dbReference type="NCBIfam" id="TIGR01652">
    <property type="entry name" value="ATPase-Plipid"/>
    <property type="match status" value="2"/>
</dbReference>
<dbReference type="PANTHER" id="PTHR24092">
    <property type="entry name" value="PROBABLE PHOSPHOLIPID-TRANSPORTING ATPASE"/>
    <property type="match status" value="1"/>
</dbReference>
<dbReference type="Proteomes" id="UP000288716">
    <property type="component" value="Unassembled WGS sequence"/>
</dbReference>
<comment type="similarity">
    <text evidence="3 18">Belongs to the cation transport ATPase (P-type) (TC 3.A.3) family. Type IV subfamily.</text>
</comment>
<dbReference type="InterPro" id="IPR023298">
    <property type="entry name" value="ATPase_P-typ_TM_dom_sf"/>
</dbReference>
<dbReference type="PRINTS" id="PR00119">
    <property type="entry name" value="CATATPASE"/>
</dbReference>
<dbReference type="VEuPathDB" id="VectorBase:LDEU002492"/>
<feature type="domain" description="P-type ATPase C-terminal" evidence="20">
    <location>
        <begin position="787"/>
        <end position="891"/>
    </location>
</feature>
<comment type="subcellular location">
    <subcellularLocation>
        <location evidence="2">Cell membrane</location>
    </subcellularLocation>
    <subcellularLocation>
        <location evidence="1 18">Membrane</location>
        <topology evidence="1 18">Multi-pass membrane protein</topology>
    </subcellularLocation>
</comment>
<evidence type="ECO:0000256" key="1">
    <source>
        <dbReference type="ARBA" id="ARBA00004141"/>
    </source>
</evidence>
<organism evidence="21 22">
    <name type="scientific">Leptotrombidium deliense</name>
    <dbReference type="NCBI Taxonomy" id="299467"/>
    <lineage>
        <taxon>Eukaryota</taxon>
        <taxon>Metazoa</taxon>
        <taxon>Ecdysozoa</taxon>
        <taxon>Arthropoda</taxon>
        <taxon>Chelicerata</taxon>
        <taxon>Arachnida</taxon>
        <taxon>Acari</taxon>
        <taxon>Acariformes</taxon>
        <taxon>Trombidiformes</taxon>
        <taxon>Prostigmata</taxon>
        <taxon>Anystina</taxon>
        <taxon>Parasitengona</taxon>
        <taxon>Trombiculoidea</taxon>
        <taxon>Trombiculidae</taxon>
        <taxon>Leptotrombidium</taxon>
    </lineage>
</organism>
<feature type="transmembrane region" description="Helical" evidence="18">
    <location>
        <begin position="328"/>
        <end position="347"/>
    </location>
</feature>
<dbReference type="GO" id="GO:0005524">
    <property type="term" value="F:ATP binding"/>
    <property type="evidence" value="ECO:0007669"/>
    <property type="project" value="UniProtKB-UniRule"/>
</dbReference>
<dbReference type="InterPro" id="IPR032631">
    <property type="entry name" value="P-type_ATPase_N"/>
</dbReference>
<feature type="transmembrane region" description="Helical" evidence="18">
    <location>
        <begin position="965"/>
        <end position="989"/>
    </location>
</feature>
<dbReference type="AlphaFoldDB" id="A0A443SPV5"/>
<feature type="transmembrane region" description="Helical" evidence="18">
    <location>
        <begin position="288"/>
        <end position="308"/>
    </location>
</feature>
<evidence type="ECO:0000256" key="4">
    <source>
        <dbReference type="ARBA" id="ARBA00022475"/>
    </source>
</evidence>
<dbReference type="InterPro" id="IPR023299">
    <property type="entry name" value="ATPase_P-typ_cyto_dom_N"/>
</dbReference>
<dbReference type="EMBL" id="NCKV01000864">
    <property type="protein sequence ID" value="RWS29547.1"/>
    <property type="molecule type" value="Genomic_DNA"/>
</dbReference>
<feature type="binding site" evidence="17">
    <location>
        <position position="765"/>
    </location>
    <ligand>
        <name>Mg(2+)</name>
        <dbReference type="ChEBI" id="CHEBI:18420"/>
    </ligand>
</feature>
<dbReference type="PROSITE" id="PS00154">
    <property type="entry name" value="ATPASE_E1_E2"/>
    <property type="match status" value="1"/>
</dbReference>
<feature type="binding site" evidence="16">
    <location>
        <position position="741"/>
    </location>
    <ligand>
        <name>ATP</name>
        <dbReference type="ChEBI" id="CHEBI:30616"/>
    </ligand>
</feature>
<evidence type="ECO:0000256" key="16">
    <source>
        <dbReference type="PIRSR" id="PIRSR606539-2"/>
    </source>
</evidence>
<evidence type="ECO:0000256" key="17">
    <source>
        <dbReference type="PIRSR" id="PIRSR606539-3"/>
    </source>
</evidence>
<feature type="binding site" evidence="16">
    <location>
        <position position="735"/>
    </location>
    <ligand>
        <name>ATP</name>
        <dbReference type="ChEBI" id="CHEBI:30616"/>
    </ligand>
</feature>
<evidence type="ECO:0000256" key="7">
    <source>
        <dbReference type="ARBA" id="ARBA00022741"/>
    </source>
</evidence>
<dbReference type="Gene3D" id="3.40.1110.10">
    <property type="entry name" value="Calcium-transporting ATPase, cytoplasmic domain N"/>
    <property type="match status" value="1"/>
</dbReference>
<evidence type="ECO:0000259" key="19">
    <source>
        <dbReference type="Pfam" id="PF16209"/>
    </source>
</evidence>
<dbReference type="SUPFAM" id="SSF81660">
    <property type="entry name" value="Metal cation-transporting ATPase, ATP-binding domain N"/>
    <property type="match status" value="1"/>
</dbReference>
<dbReference type="SFLD" id="SFLDG00002">
    <property type="entry name" value="C1.7:_P-type_atpase_like"/>
    <property type="match status" value="1"/>
</dbReference>
<feature type="binding site" evidence="16">
    <location>
        <position position="572"/>
    </location>
    <ligand>
        <name>ATP</name>
        <dbReference type="ChEBI" id="CHEBI:30616"/>
    </ligand>
</feature>
<dbReference type="Pfam" id="PF16209">
    <property type="entry name" value="PhoLip_ATPase_N"/>
    <property type="match status" value="1"/>
</dbReference>
<feature type="binding site" evidence="16">
    <location>
        <position position="653"/>
    </location>
    <ligand>
        <name>ATP</name>
        <dbReference type="ChEBI" id="CHEBI:30616"/>
    </ligand>
</feature>
<dbReference type="SUPFAM" id="SSF56784">
    <property type="entry name" value="HAD-like"/>
    <property type="match status" value="1"/>
</dbReference>
<dbReference type="InterPro" id="IPR006539">
    <property type="entry name" value="P-type_ATPase_IV"/>
</dbReference>
<gene>
    <name evidence="21" type="ORF">B4U80_09008</name>
</gene>
<dbReference type="InterPro" id="IPR018303">
    <property type="entry name" value="ATPase_P-typ_P_site"/>
</dbReference>
<keyword evidence="11 18" id="KW-1133">Transmembrane helix</keyword>
<feature type="binding site" evidence="16">
    <location>
        <position position="655"/>
    </location>
    <ligand>
        <name>ATP</name>
        <dbReference type="ChEBI" id="CHEBI:30616"/>
    </ligand>
</feature>
<dbReference type="SFLD" id="SFLDF00027">
    <property type="entry name" value="p-type_atpase"/>
    <property type="match status" value="1"/>
</dbReference>
<feature type="binding site" evidence="16">
    <location>
        <position position="764"/>
    </location>
    <ligand>
        <name>ATP</name>
        <dbReference type="ChEBI" id="CHEBI:30616"/>
    </ligand>
</feature>
<keyword evidence="4" id="KW-1003">Cell membrane</keyword>
<protein>
    <recommendedName>
        <fullName evidence="18">Phospholipid-transporting ATPase</fullName>
        <ecNumber evidence="18">7.6.2.1</ecNumber>
    </recommendedName>
</protein>
<dbReference type="InterPro" id="IPR001757">
    <property type="entry name" value="P_typ_ATPase"/>
</dbReference>
<name>A0A443SPV5_9ACAR</name>
<evidence type="ECO:0000256" key="11">
    <source>
        <dbReference type="ARBA" id="ARBA00022989"/>
    </source>
</evidence>
<dbReference type="EC" id="7.6.2.1" evidence="18"/>
<feature type="transmembrane region" description="Helical" evidence="18">
    <location>
        <begin position="851"/>
        <end position="871"/>
    </location>
</feature>
<evidence type="ECO:0000256" key="13">
    <source>
        <dbReference type="ARBA" id="ARBA00034036"/>
    </source>
</evidence>
<evidence type="ECO:0000256" key="3">
    <source>
        <dbReference type="ARBA" id="ARBA00008109"/>
    </source>
</evidence>
<dbReference type="Gene3D" id="3.40.50.1000">
    <property type="entry name" value="HAD superfamily/HAD-like"/>
    <property type="match status" value="1"/>
</dbReference>
<evidence type="ECO:0000256" key="10">
    <source>
        <dbReference type="ARBA" id="ARBA00022967"/>
    </source>
</evidence>
<evidence type="ECO:0000256" key="18">
    <source>
        <dbReference type="RuleBase" id="RU362033"/>
    </source>
</evidence>
<feature type="transmembrane region" description="Helical" evidence="18">
    <location>
        <begin position="827"/>
        <end position="844"/>
    </location>
</feature>
<dbReference type="GO" id="GO:0005802">
    <property type="term" value="C:trans-Golgi network"/>
    <property type="evidence" value="ECO:0007669"/>
    <property type="project" value="TreeGrafter"/>
</dbReference>
<dbReference type="Pfam" id="PF16212">
    <property type="entry name" value="PhoLip_ATPase_C"/>
    <property type="match status" value="1"/>
</dbReference>
<dbReference type="SFLD" id="SFLDS00003">
    <property type="entry name" value="Haloacid_Dehalogenase"/>
    <property type="match status" value="1"/>
</dbReference>
<dbReference type="GO" id="GO:0045332">
    <property type="term" value="P:phospholipid translocation"/>
    <property type="evidence" value="ECO:0007669"/>
    <property type="project" value="TreeGrafter"/>
</dbReference>
<dbReference type="FunFam" id="3.40.1110.10:FF:000126">
    <property type="entry name" value="Phospholipid-transporting ATPase"/>
    <property type="match status" value="1"/>
</dbReference>
<feature type="transmembrane region" description="Helical" evidence="18">
    <location>
        <begin position="897"/>
        <end position="918"/>
    </location>
</feature>
<dbReference type="SUPFAM" id="SSF81665">
    <property type="entry name" value="Calcium ATPase, transmembrane domain M"/>
    <property type="match status" value="1"/>
</dbReference>
<feature type="active site" description="4-aspartylphosphate intermediate" evidence="15">
    <location>
        <position position="397"/>
    </location>
</feature>
<comment type="catalytic activity">
    <reaction evidence="13 18">
        <text>ATP + H2O + phospholipidSide 1 = ADP + phosphate + phospholipidSide 2.</text>
        <dbReference type="EC" id="7.6.2.1"/>
    </reaction>
</comment>
<dbReference type="Pfam" id="PF13246">
    <property type="entry name" value="Cation_ATPase"/>
    <property type="match status" value="1"/>
</dbReference>
<evidence type="ECO:0000256" key="12">
    <source>
        <dbReference type="ARBA" id="ARBA00023136"/>
    </source>
</evidence>
<dbReference type="GO" id="GO:0016887">
    <property type="term" value="F:ATP hydrolysis activity"/>
    <property type="evidence" value="ECO:0007669"/>
    <property type="project" value="InterPro"/>
</dbReference>
<evidence type="ECO:0000256" key="6">
    <source>
        <dbReference type="ARBA" id="ARBA00022723"/>
    </source>
</evidence>
<evidence type="ECO:0000256" key="5">
    <source>
        <dbReference type="ARBA" id="ARBA00022692"/>
    </source>
</evidence>
<feature type="binding site" evidence="16">
    <location>
        <position position="398"/>
    </location>
    <ligand>
        <name>ATP</name>
        <dbReference type="ChEBI" id="CHEBI:30616"/>
    </ligand>
</feature>
<sequence length="1082" mass="122140">MERLEEEHSGATIVATQSMSGINSRIVYINGKHKYMSNVIDTAKYNFITFMPKFLFQQFRRYSNIFFLMIALLQQIPNVSPTGRFTTAVPLFCILFVSAVKEIFEDIKRHATDRGVNRSLALVLNKVNGIWERKHWQDIQVGDVIKCTNEQFFPSDLLLLASSEPNGMCYIETANLDGETNLKVRQSLAATFHCVTSELLINDLSMASIECEPPNKHLYEFHGNLKINDIIYPINPDQILLRGAKLKNTNWVFGCVLYTGHETKLMMNSMLQAPMKQSRVEKTTNTQILLLFGILLLIGAISTIFSMVWSANNQHWYIGKTDDLSTNFAFTFLTFIILYNNLIPISLQVSLEVVRFFQAQFINSDLEMYCEENDTPAVARTSNLNEELGQVKYVLSDKTGTLTRNVMEFKQCSIAGTVFKENEFSRIVDQLKTSQANASYVREFLTLLAVCHTVVPEKSDDPKDKGIRYQSASPDEGALVSGARKIGFEFTTRTPNYVLINALDKEEKFEILNVLEFNSDRKRMSVIVRTEDNKIKLYIKGADTVIYERLSEDRFASITVEHLEQFASQGLRTLCCGYVTISETAYQQWSKEYQSSLTSTLNSKENSIDDVMEKIEKNIILLGATAIEDKLQDGVPEAIATLLKAGMKVWVLTGDKQETAINIGYSCKLLNRTNTLLVINEESLDATAEAIREAETTSDTVLVIDGASLRYALSSNLKRDFMEISLVCQAVICCRVSPIQKAEIVELVKSTTKQVTLAIGDGANDVAMIRSANVGVGISGLEGLQAAHSADYSISQFRFLTRLLLVHGSWSLARLCKLILYSFYKNIALYVIELWFATVSAWSGQTIFERWTIGLYNVIFTMAPPLAIGLFDRQCSAEIMMKYPALYKQNTQTDGGYLVFGNILYTYVVITVCLKAGIESCAWNWITHASIWGSIASWFIFLMIYSNFWPTLPLAADMVAMNKFIFSTGVFWSGLFLIPFTTVLVDLVYKVVTRTCYKTLADQITEMEVSTSPSQTILTETARLIRHVFDTTKRGKRQRRRKNDSEVELQHGYAFSQEEHGAVRQSQLIRVYDSTKAKPSGV</sequence>
<dbReference type="Gene3D" id="2.70.150.10">
    <property type="entry name" value="Calcium-transporting ATPase, cytoplasmic transduction domain A"/>
    <property type="match status" value="1"/>
</dbReference>
<dbReference type="InterPro" id="IPR023214">
    <property type="entry name" value="HAD_sf"/>
</dbReference>
<keyword evidence="7 16" id="KW-0547">Nucleotide-binding</keyword>
<dbReference type="InterPro" id="IPR008250">
    <property type="entry name" value="ATPase_P-typ_transduc_dom_A_sf"/>
</dbReference>
<evidence type="ECO:0000256" key="9">
    <source>
        <dbReference type="ARBA" id="ARBA00022842"/>
    </source>
</evidence>
<dbReference type="SUPFAM" id="SSF81653">
    <property type="entry name" value="Calcium ATPase, transduction domain A"/>
    <property type="match status" value="1"/>
</dbReference>
<feature type="binding site" evidence="17">
    <location>
        <position position="397"/>
    </location>
    <ligand>
        <name>Mg(2+)</name>
        <dbReference type="ChEBI" id="CHEBI:18420"/>
    </ligand>
</feature>
<dbReference type="FunFam" id="3.40.50.1000:FF:000014">
    <property type="entry name" value="Phospholipid-transporting ATPase"/>
    <property type="match status" value="1"/>
</dbReference>
<keyword evidence="8 16" id="KW-0067">ATP-binding</keyword>
<comment type="catalytic activity">
    <reaction evidence="14">
        <text>a 1,2-diacyl-sn-glycero-3-phospho-L-serine(out) + ATP + H2O = a 1,2-diacyl-sn-glycero-3-phospho-L-serine(in) + ADP + phosphate + H(+)</text>
        <dbReference type="Rhea" id="RHEA:38567"/>
        <dbReference type="ChEBI" id="CHEBI:15377"/>
        <dbReference type="ChEBI" id="CHEBI:15378"/>
        <dbReference type="ChEBI" id="CHEBI:30616"/>
        <dbReference type="ChEBI" id="CHEBI:43474"/>
        <dbReference type="ChEBI" id="CHEBI:57262"/>
        <dbReference type="ChEBI" id="CHEBI:456216"/>
    </reaction>
    <physiologicalReaction direction="left-to-right" evidence="14">
        <dbReference type="Rhea" id="RHEA:38568"/>
    </physiologicalReaction>
</comment>
<feature type="binding site" evidence="16">
    <location>
        <position position="765"/>
    </location>
    <ligand>
        <name>ATP</name>
        <dbReference type="ChEBI" id="CHEBI:30616"/>
    </ligand>
</feature>
<dbReference type="GO" id="GO:0005886">
    <property type="term" value="C:plasma membrane"/>
    <property type="evidence" value="ECO:0007669"/>
    <property type="project" value="UniProtKB-SubCell"/>
</dbReference>
<feature type="domain" description="P-type ATPase N-terminal" evidence="19">
    <location>
        <begin position="30"/>
        <end position="87"/>
    </location>
</feature>
<reference evidence="21 22" key="1">
    <citation type="journal article" date="2018" name="Gigascience">
        <title>Genomes of trombidid mites reveal novel predicted allergens and laterally-transferred genes associated with secondary metabolism.</title>
        <authorList>
            <person name="Dong X."/>
            <person name="Chaisiri K."/>
            <person name="Xia D."/>
            <person name="Armstrong S.D."/>
            <person name="Fang Y."/>
            <person name="Donnelly M.J."/>
            <person name="Kadowaki T."/>
            <person name="McGarry J.W."/>
            <person name="Darby A.C."/>
            <person name="Makepeace B.L."/>
        </authorList>
    </citation>
    <scope>NUCLEOTIDE SEQUENCE [LARGE SCALE GENOMIC DNA]</scope>
    <source>
        <strain evidence="21">UoL-UT</strain>
    </source>
</reference>
<dbReference type="STRING" id="299467.A0A443SPV5"/>
<keyword evidence="6 17" id="KW-0479">Metal-binding</keyword>
<feature type="transmembrane region" description="Helical" evidence="18">
    <location>
        <begin position="925"/>
        <end position="945"/>
    </location>
</feature>
<feature type="binding site" evidence="17">
    <location>
        <position position="761"/>
    </location>
    <ligand>
        <name>Mg(2+)</name>
        <dbReference type="ChEBI" id="CHEBI:18420"/>
    </ligand>
</feature>
<feature type="binding site" evidence="17">
    <location>
        <position position="399"/>
    </location>
    <ligand>
        <name>Mg(2+)</name>
        <dbReference type="ChEBI" id="CHEBI:18420"/>
    </ligand>
</feature>
<keyword evidence="12 18" id="KW-0472">Membrane</keyword>
<dbReference type="CDD" id="cd02073">
    <property type="entry name" value="P-type_ATPase_APLT_Dnf-like"/>
    <property type="match status" value="1"/>
</dbReference>
<evidence type="ECO:0000259" key="20">
    <source>
        <dbReference type="Pfam" id="PF16212"/>
    </source>
</evidence>
<feature type="binding site" evidence="16">
    <location>
        <position position="540"/>
    </location>
    <ligand>
        <name>ATP</name>
        <dbReference type="ChEBI" id="CHEBI:30616"/>
    </ligand>
</feature>
<dbReference type="FunFam" id="2.70.150.10:FF:000021">
    <property type="entry name" value="Phospholipid-transporting ATPase"/>
    <property type="match status" value="1"/>
</dbReference>
<feature type="binding site" evidence="16">
    <location>
        <position position="397"/>
    </location>
    <ligand>
        <name>ATP</name>
        <dbReference type="ChEBI" id="CHEBI:30616"/>
    </ligand>
</feature>
<accession>A0A443SPV5</accession>
<keyword evidence="5 18" id="KW-0812">Transmembrane</keyword>
<feature type="binding site" evidence="16">
    <location>
        <position position="654"/>
    </location>
    <ligand>
        <name>ATP</name>
        <dbReference type="ChEBI" id="CHEBI:30616"/>
    </ligand>
</feature>
<feature type="binding site" evidence="16">
    <location>
        <position position="517"/>
    </location>
    <ligand>
        <name>ATP</name>
        <dbReference type="ChEBI" id="CHEBI:30616"/>
    </ligand>
</feature>
<evidence type="ECO:0000313" key="22">
    <source>
        <dbReference type="Proteomes" id="UP000288716"/>
    </source>
</evidence>
<feature type="binding site" evidence="16">
    <location>
        <position position="399"/>
    </location>
    <ligand>
        <name>ATP</name>
        <dbReference type="ChEBI" id="CHEBI:30616"/>
    </ligand>
</feature>
<feature type="binding site" evidence="16">
    <location>
        <position position="476"/>
    </location>
    <ligand>
        <name>ATP</name>
        <dbReference type="ChEBI" id="CHEBI:30616"/>
    </ligand>
</feature>
<comment type="caution">
    <text evidence="21">The sequence shown here is derived from an EMBL/GenBank/DDBJ whole genome shotgun (WGS) entry which is preliminary data.</text>
</comment>
<evidence type="ECO:0000256" key="8">
    <source>
        <dbReference type="ARBA" id="ARBA00022840"/>
    </source>
</evidence>
<dbReference type="NCBIfam" id="TIGR01494">
    <property type="entry name" value="ATPase_P-type"/>
    <property type="match status" value="2"/>
</dbReference>
<dbReference type="PANTHER" id="PTHR24092:SF150">
    <property type="entry name" value="PHOSPHOLIPID-TRANSPORTING ATPASE"/>
    <property type="match status" value="1"/>
</dbReference>
<proteinExistence type="inferred from homology"/>
<dbReference type="InterPro" id="IPR036412">
    <property type="entry name" value="HAD-like_sf"/>
</dbReference>
<dbReference type="InterPro" id="IPR044492">
    <property type="entry name" value="P_typ_ATPase_HD_dom"/>
</dbReference>
<dbReference type="OrthoDB" id="377733at2759"/>
<keyword evidence="22" id="KW-1185">Reference proteome</keyword>
<dbReference type="InterPro" id="IPR032630">
    <property type="entry name" value="P_typ_ATPase_c"/>
</dbReference>
<evidence type="ECO:0000256" key="2">
    <source>
        <dbReference type="ARBA" id="ARBA00004236"/>
    </source>
</evidence>
<evidence type="ECO:0000256" key="14">
    <source>
        <dbReference type="ARBA" id="ARBA00051303"/>
    </source>
</evidence>
<evidence type="ECO:0000256" key="15">
    <source>
        <dbReference type="PIRSR" id="PIRSR606539-1"/>
    </source>
</evidence>
<dbReference type="GO" id="GO:0090556">
    <property type="term" value="F:phosphatidylserine floppase activity"/>
    <property type="evidence" value="ECO:0007669"/>
    <property type="project" value="RHEA"/>
</dbReference>
<evidence type="ECO:0000313" key="21">
    <source>
        <dbReference type="EMBL" id="RWS29547.1"/>
    </source>
</evidence>
<keyword evidence="9 17" id="KW-0460">Magnesium</keyword>